<dbReference type="NCBIfam" id="TIGR03696">
    <property type="entry name" value="Rhs_assc_core"/>
    <property type="match status" value="1"/>
</dbReference>
<feature type="domain" description="Bacterial toxin 34" evidence="2">
    <location>
        <begin position="108"/>
        <end position="182"/>
    </location>
</feature>
<dbReference type="AlphaFoldDB" id="A0A5P0JH71"/>
<dbReference type="Proteomes" id="UP000359125">
    <property type="component" value="Unassembled WGS sequence"/>
</dbReference>
<dbReference type="PANTHER" id="PTHR32305">
    <property type="match status" value="1"/>
</dbReference>
<evidence type="ECO:0000313" key="4">
    <source>
        <dbReference type="Proteomes" id="UP000359125"/>
    </source>
</evidence>
<evidence type="ECO:0000259" key="2">
    <source>
        <dbReference type="Pfam" id="PF15606"/>
    </source>
</evidence>
<sequence>LPGHQYDEESGLYYNRHRYYDPLQGRYITQDPIGLKGGWNFYQYPLNPVTNTDPLGLEVFPRPFPLPIPWPKSPAQQQADDNAAKALTKWWNDTASQRIFDSLILNNPGLALDITMIASRGNVADTGITDRVNDIINDRFWSDGKKPDRCDVLQELIDCGDISAKDAKSTQKAWNCRHSRQSNDKKR</sequence>
<reference evidence="3 4" key="1">
    <citation type="journal article" date="2019" name="Environ. Health Perspect.">
        <title>Inter-host Transmission of Carbapenemase-Producing Escherichia coli among Humans and Backyard Animals.</title>
        <authorList>
            <person name="Li J."/>
            <person name="Bi Z."/>
            <person name="Ma S."/>
            <person name="Chen B."/>
            <person name="Cai C."/>
            <person name="He J."/>
            <person name="Schwarz S."/>
            <person name="Sun C."/>
            <person name="Zhou Y."/>
            <person name="Yin J."/>
            <person name="Hulth A."/>
            <person name="Wang Y."/>
            <person name="Shen Z."/>
            <person name="Wang S."/>
            <person name="Wu C."/>
            <person name="Nilsson L.E."/>
            <person name="Walsh T.R."/>
            <person name="Borjesson S."/>
            <person name="Shen J."/>
            <person name="Sun Q."/>
            <person name="Wang Y."/>
        </authorList>
    </citation>
    <scope>NUCLEOTIDE SEQUENCE [LARGE SCALE GENOMIC DNA]</scope>
    <source>
        <strain evidence="3 4">A016f</strain>
    </source>
</reference>
<dbReference type="PANTHER" id="PTHR32305:SF15">
    <property type="entry name" value="PROTEIN RHSA-RELATED"/>
    <property type="match status" value="1"/>
</dbReference>
<protein>
    <recommendedName>
        <fullName evidence="2">Bacterial toxin 34 domain-containing protein</fullName>
    </recommendedName>
</protein>
<accession>A0A5P0JH71</accession>
<dbReference type="RefSeq" id="WP_152917857.1">
    <property type="nucleotide sequence ID" value="NZ_RYBZ01000115.1"/>
</dbReference>
<evidence type="ECO:0000313" key="3">
    <source>
        <dbReference type="EMBL" id="MQK27934.1"/>
    </source>
</evidence>
<organism evidence="3 4">
    <name type="scientific">Escherichia coli</name>
    <dbReference type="NCBI Taxonomy" id="562"/>
    <lineage>
        <taxon>Bacteria</taxon>
        <taxon>Pseudomonadati</taxon>
        <taxon>Pseudomonadota</taxon>
        <taxon>Gammaproteobacteria</taxon>
        <taxon>Enterobacterales</taxon>
        <taxon>Enterobacteriaceae</taxon>
        <taxon>Escherichia</taxon>
    </lineage>
</organism>
<name>A0A5P0JH71_ECOLX</name>
<comment type="caution">
    <text evidence="3">The sequence shown here is derived from an EMBL/GenBank/DDBJ whole genome shotgun (WGS) entry which is preliminary data.</text>
</comment>
<dbReference type="InterPro" id="IPR022385">
    <property type="entry name" value="Rhs_assc_core"/>
</dbReference>
<dbReference type="InterPro" id="IPR050708">
    <property type="entry name" value="T6SS_VgrG/RHS"/>
</dbReference>
<feature type="region of interest" description="Disordered" evidence="1">
    <location>
        <begin position="166"/>
        <end position="187"/>
    </location>
</feature>
<dbReference type="Gene3D" id="2.180.10.10">
    <property type="entry name" value="RHS repeat-associated core"/>
    <property type="match status" value="1"/>
</dbReference>
<dbReference type="InterPro" id="IPR028947">
    <property type="entry name" value="Ntox34"/>
</dbReference>
<gene>
    <name evidence="3" type="ORF">EIZ93_27840</name>
</gene>
<dbReference type="Pfam" id="PF15606">
    <property type="entry name" value="Ntox34"/>
    <property type="match status" value="1"/>
</dbReference>
<evidence type="ECO:0000256" key="1">
    <source>
        <dbReference type="SAM" id="MobiDB-lite"/>
    </source>
</evidence>
<dbReference type="EMBL" id="RYCF01000370">
    <property type="protein sequence ID" value="MQK27934.1"/>
    <property type="molecule type" value="Genomic_DNA"/>
</dbReference>
<feature type="non-terminal residue" evidence="3">
    <location>
        <position position="1"/>
    </location>
</feature>
<dbReference type="PRINTS" id="PR00394">
    <property type="entry name" value="RHSPROTEIN"/>
</dbReference>
<proteinExistence type="predicted"/>